<reference evidence="1 2" key="1">
    <citation type="submission" date="2016-02" db="EMBL/GenBank/DDBJ databases">
        <title>Genome analysis of coral dinoflagellate symbionts highlights evolutionary adaptations to a symbiotic lifestyle.</title>
        <authorList>
            <person name="Aranda M."/>
            <person name="Li Y."/>
            <person name="Liew Y.J."/>
            <person name="Baumgarten S."/>
            <person name="Simakov O."/>
            <person name="Wilson M."/>
            <person name="Piel J."/>
            <person name="Ashoor H."/>
            <person name="Bougouffa S."/>
            <person name="Bajic V.B."/>
            <person name="Ryu T."/>
            <person name="Ravasi T."/>
            <person name="Bayer T."/>
            <person name="Micklem G."/>
            <person name="Kim H."/>
            <person name="Bhak J."/>
            <person name="Lajeunesse T.C."/>
            <person name="Voolstra C.R."/>
        </authorList>
    </citation>
    <scope>NUCLEOTIDE SEQUENCE [LARGE SCALE GENOMIC DNA]</scope>
    <source>
        <strain evidence="1 2">CCMP2467</strain>
    </source>
</reference>
<dbReference type="EMBL" id="LSRX01000997">
    <property type="protein sequence ID" value="OLP85088.1"/>
    <property type="molecule type" value="Genomic_DNA"/>
</dbReference>
<gene>
    <name evidence="1" type="ORF">AK812_SmicGene33971</name>
</gene>
<keyword evidence="2" id="KW-1185">Reference proteome</keyword>
<organism evidence="1 2">
    <name type="scientific">Symbiodinium microadriaticum</name>
    <name type="common">Dinoflagellate</name>
    <name type="synonym">Zooxanthella microadriatica</name>
    <dbReference type="NCBI Taxonomy" id="2951"/>
    <lineage>
        <taxon>Eukaryota</taxon>
        <taxon>Sar</taxon>
        <taxon>Alveolata</taxon>
        <taxon>Dinophyceae</taxon>
        <taxon>Suessiales</taxon>
        <taxon>Symbiodiniaceae</taxon>
        <taxon>Symbiodinium</taxon>
    </lineage>
</organism>
<dbReference type="AlphaFoldDB" id="A0A1Q9CQ76"/>
<evidence type="ECO:0000313" key="2">
    <source>
        <dbReference type="Proteomes" id="UP000186817"/>
    </source>
</evidence>
<sequence>MLPPLPPAGLCLLYTMPALSCLEYCNKMVLSSSTSAASTALVCELETDKLCAWLLTGLGEWVGSNTQYRQAQPVRLPSPGSVAIRSSTSTSPM</sequence>
<comment type="caution">
    <text evidence="1">The sequence shown here is derived from an EMBL/GenBank/DDBJ whole genome shotgun (WGS) entry which is preliminary data.</text>
</comment>
<dbReference type="Proteomes" id="UP000186817">
    <property type="component" value="Unassembled WGS sequence"/>
</dbReference>
<name>A0A1Q9CQ76_SYMMI</name>
<accession>A0A1Q9CQ76</accession>
<proteinExistence type="predicted"/>
<protein>
    <submittedName>
        <fullName evidence="1">Uncharacterized protein</fullName>
    </submittedName>
</protein>
<evidence type="ECO:0000313" key="1">
    <source>
        <dbReference type="EMBL" id="OLP85088.1"/>
    </source>
</evidence>